<dbReference type="EMBL" id="JACCAA010000001">
    <property type="protein sequence ID" value="NYG60314.1"/>
    <property type="molecule type" value="Genomic_DNA"/>
</dbReference>
<dbReference type="Proteomes" id="UP000540656">
    <property type="component" value="Unassembled WGS sequence"/>
</dbReference>
<dbReference type="SUPFAM" id="SSF69318">
    <property type="entry name" value="Integrin alpha N-terminal domain"/>
    <property type="match status" value="2"/>
</dbReference>
<feature type="region of interest" description="Disordered" evidence="2">
    <location>
        <begin position="222"/>
        <end position="281"/>
    </location>
</feature>
<dbReference type="RefSeq" id="WP_179503254.1">
    <property type="nucleotide sequence ID" value="NZ_JACCAA010000001.1"/>
</dbReference>
<feature type="signal peptide" evidence="3">
    <location>
        <begin position="1"/>
        <end position="23"/>
    </location>
</feature>
<dbReference type="InterPro" id="IPR013517">
    <property type="entry name" value="FG-GAP"/>
</dbReference>
<dbReference type="Pfam" id="PF13517">
    <property type="entry name" value="FG-GAP_3"/>
    <property type="match status" value="4"/>
</dbReference>
<evidence type="ECO:0000256" key="1">
    <source>
        <dbReference type="ARBA" id="ARBA00022729"/>
    </source>
</evidence>
<dbReference type="AlphaFoldDB" id="A0A7Y9UU94"/>
<dbReference type="SUPFAM" id="SSF55846">
    <property type="entry name" value="N-acetylmuramoyl-L-alanine amidase-like"/>
    <property type="match status" value="1"/>
</dbReference>
<feature type="chain" id="PRO_5039343656" evidence="3">
    <location>
        <begin position="24"/>
        <end position="994"/>
    </location>
</feature>
<proteinExistence type="predicted"/>
<dbReference type="SMART" id="SM00644">
    <property type="entry name" value="Ami_2"/>
    <property type="match status" value="1"/>
</dbReference>
<dbReference type="GO" id="GO:0009253">
    <property type="term" value="P:peptidoglycan catabolic process"/>
    <property type="evidence" value="ECO:0007669"/>
    <property type="project" value="InterPro"/>
</dbReference>
<keyword evidence="7" id="KW-1185">Reference proteome</keyword>
<accession>A0A7Y9UU94</accession>
<evidence type="ECO:0000259" key="5">
    <source>
        <dbReference type="SMART" id="SM00701"/>
    </source>
</evidence>
<evidence type="ECO:0000256" key="2">
    <source>
        <dbReference type="SAM" id="MobiDB-lite"/>
    </source>
</evidence>
<evidence type="ECO:0000259" key="4">
    <source>
        <dbReference type="SMART" id="SM00644"/>
    </source>
</evidence>
<organism evidence="6 7">
    <name type="scientific">Nocardioides daedukensis</name>
    <dbReference type="NCBI Taxonomy" id="634462"/>
    <lineage>
        <taxon>Bacteria</taxon>
        <taxon>Bacillati</taxon>
        <taxon>Actinomycetota</taxon>
        <taxon>Actinomycetes</taxon>
        <taxon>Propionibacteriales</taxon>
        <taxon>Nocardioidaceae</taxon>
        <taxon>Nocardioides</taxon>
    </lineage>
</organism>
<dbReference type="InterPro" id="IPR006619">
    <property type="entry name" value="PGRP_domain_met/bac"/>
</dbReference>
<protein>
    <submittedName>
        <fullName evidence="6">Uncharacterized protein with LGFP repeats</fullName>
    </submittedName>
</protein>
<dbReference type="InterPro" id="IPR036505">
    <property type="entry name" value="Amidase/PGRP_sf"/>
</dbReference>
<feature type="compositionally biased region" description="Basic and acidic residues" evidence="2">
    <location>
        <begin position="165"/>
        <end position="181"/>
    </location>
</feature>
<gene>
    <name evidence="6" type="ORF">BJ980_003237</name>
</gene>
<dbReference type="Gene3D" id="3.40.80.10">
    <property type="entry name" value="Peptidoglycan recognition protein-like"/>
    <property type="match status" value="1"/>
</dbReference>
<dbReference type="SMART" id="SM00701">
    <property type="entry name" value="PGRP"/>
    <property type="match status" value="1"/>
</dbReference>
<dbReference type="CDD" id="cd06583">
    <property type="entry name" value="PGRP"/>
    <property type="match status" value="1"/>
</dbReference>
<dbReference type="Gene3D" id="2.130.10.130">
    <property type="entry name" value="Integrin alpha, N-terminal"/>
    <property type="match status" value="3"/>
</dbReference>
<name>A0A7Y9UU94_9ACTN</name>
<dbReference type="GO" id="GO:0008270">
    <property type="term" value="F:zinc ion binding"/>
    <property type="evidence" value="ECO:0007669"/>
    <property type="project" value="InterPro"/>
</dbReference>
<feature type="domain" description="Peptidoglycan recognition protein family" evidence="5">
    <location>
        <begin position="299"/>
        <end position="449"/>
    </location>
</feature>
<evidence type="ECO:0000256" key="3">
    <source>
        <dbReference type="SAM" id="SignalP"/>
    </source>
</evidence>
<keyword evidence="1 3" id="KW-0732">Signal</keyword>
<dbReference type="InterPro" id="IPR002502">
    <property type="entry name" value="Amidase_domain"/>
</dbReference>
<dbReference type="Pfam" id="PF01510">
    <property type="entry name" value="Amidase_2"/>
    <property type="match status" value="1"/>
</dbReference>
<dbReference type="PANTHER" id="PTHR44103:SF1">
    <property type="entry name" value="PROPROTEIN CONVERTASE P"/>
    <property type="match status" value="1"/>
</dbReference>
<evidence type="ECO:0000313" key="7">
    <source>
        <dbReference type="Proteomes" id="UP000540656"/>
    </source>
</evidence>
<feature type="compositionally biased region" description="Low complexity" evidence="2">
    <location>
        <begin position="241"/>
        <end position="266"/>
    </location>
</feature>
<feature type="domain" description="N-acetylmuramoyl-L-alanine amidase" evidence="4">
    <location>
        <begin position="311"/>
        <end position="464"/>
    </location>
</feature>
<dbReference type="GO" id="GO:0008745">
    <property type="term" value="F:N-acetylmuramoyl-L-alanine amidase activity"/>
    <property type="evidence" value="ECO:0007669"/>
    <property type="project" value="InterPro"/>
</dbReference>
<reference evidence="6 7" key="1">
    <citation type="submission" date="2020-07" db="EMBL/GenBank/DDBJ databases">
        <title>Sequencing the genomes of 1000 actinobacteria strains.</title>
        <authorList>
            <person name="Klenk H.-P."/>
        </authorList>
    </citation>
    <scope>NUCLEOTIDE SEQUENCE [LARGE SCALE GENOMIC DNA]</scope>
    <source>
        <strain evidence="6 7">DSM 23819</strain>
    </source>
</reference>
<dbReference type="InterPro" id="IPR028994">
    <property type="entry name" value="Integrin_alpha_N"/>
</dbReference>
<sequence length="994" mass="105088">MRPHKLRFVTACQQMLVVGAVVAVLAPAANVISLDVTTQPPAAGEGELIESDLASGDQEGEPEAAEVETAPVEPEVAEYAIDADTTETALEEAPELADSALPEAATESLKTEATGDEAVSATEDVDGYTAVGVTWDAAERIADDEISVMVRTRTDDEWSEWTAVDYHDEHGPDPDSQEAKNARPGTDPLLVGVVDQVQAKAVTAEGVALPSDMKLAVVAPGASKGTEIEQPELDTASPNVSEEPSSTPSSTPSDGPSDAPSDGPAGQQEEPAGETDAPDTLTTDQGEIALQATKVTTKPKIYSRAQWGANEKLRDKSSLQYHEVHAGFVHHTVNGNDYTRDQVPGIIRSIYAYHTQSRGWSDVGYNFLVDKFGRIWEGRYGGVDRPVVGAHTLGYNEYSFAMSAIGNFDKARPSSSMVEAYARLFAWKLSLHGVNANSSKQTVGKSTFRAINGHRDAGQTACPGRYLYDQIGSIRSKARAKQVSWDGRNLQTNLVGSSAPDFLVRRDNGTGYVIPTGGTKGGLGARTPVTAGWNIYDTVRMTPDVTGDGIDDVVVRSSWSGRYGVRAGLGNGKFNTKHISLSTQMKGYDQITAVGNLNGATRPDLVARNPKTGYLYLYRGASAAGTFAPRLLLSKDWGRYTMTAATGDTTGDGVPDLYARDKSGVLWLVPGAGGNKIKAPVKVMTNTARFDVITGYGDITGDGKADLAVRTAASDNLYVYSGKGDGTFGTRLGPLFEAAPLNSFSFGDTDKNGLPDLVGIHSKSMLIYKNRPGGNGNTGTPVSVGDKFENANLLLNAGDWDRDGHGDIIIRETSGALKLIRGLGDDKFASATTLASSFKYHKLISAPGDVTGDGYPDIMAQPSGGAMRIYPGNGRTFRSSFVAKGAISASAQLGIGRWDSDGAPDSLFRNGTKVTTYRGNGPGGLTGSARSVTAPSLSGYNWFISAGDLNGDGRQDLLVRKSTTGDLYLMPGTSSGFGSPKHFADGFKGYDLAG</sequence>
<dbReference type="PANTHER" id="PTHR44103">
    <property type="entry name" value="PROPROTEIN CONVERTASE P"/>
    <property type="match status" value="1"/>
</dbReference>
<evidence type="ECO:0000313" key="6">
    <source>
        <dbReference type="EMBL" id="NYG60314.1"/>
    </source>
</evidence>
<feature type="region of interest" description="Disordered" evidence="2">
    <location>
        <begin position="155"/>
        <end position="188"/>
    </location>
</feature>
<comment type="caution">
    <text evidence="6">The sequence shown here is derived from an EMBL/GenBank/DDBJ whole genome shotgun (WGS) entry which is preliminary data.</text>
</comment>